<keyword evidence="2" id="KW-0812">Transmembrane</keyword>
<geneLocation type="plasmid" evidence="3">
    <name>p1</name>
</geneLocation>
<evidence type="ECO:0000313" key="3">
    <source>
        <dbReference type="EMBL" id="QBP14281.1"/>
    </source>
</evidence>
<keyword evidence="3" id="KW-0614">Plasmid</keyword>
<gene>
    <name evidence="3" type="ORF">DDF84_031540</name>
</gene>
<proteinExistence type="predicted"/>
<feature type="region of interest" description="Disordered" evidence="1">
    <location>
        <begin position="38"/>
        <end position="59"/>
    </location>
</feature>
<keyword evidence="2" id="KW-0472">Membrane</keyword>
<dbReference type="EMBL" id="CP037902">
    <property type="protein sequence ID" value="QBP14281.1"/>
    <property type="molecule type" value="Genomic_DNA"/>
</dbReference>
<protein>
    <submittedName>
        <fullName evidence="3">Uncharacterized protein</fullName>
    </submittedName>
</protein>
<dbReference type="AlphaFoldDB" id="A0A482J0K6"/>
<name>A0A482J0K6_9BURK</name>
<accession>A0A482J0K6</accession>
<evidence type="ECO:0000313" key="4">
    <source>
        <dbReference type="Proteomes" id="UP000253772"/>
    </source>
</evidence>
<evidence type="ECO:0000256" key="2">
    <source>
        <dbReference type="SAM" id="Phobius"/>
    </source>
</evidence>
<feature type="transmembrane region" description="Helical" evidence="2">
    <location>
        <begin position="12"/>
        <end position="32"/>
    </location>
</feature>
<keyword evidence="2" id="KW-1133">Transmembrane helix</keyword>
<organism evidence="3 4">
    <name type="scientific">Cupriavidus metallidurans</name>
    <dbReference type="NCBI Taxonomy" id="119219"/>
    <lineage>
        <taxon>Bacteria</taxon>
        <taxon>Pseudomonadati</taxon>
        <taxon>Pseudomonadota</taxon>
        <taxon>Betaproteobacteria</taxon>
        <taxon>Burkholderiales</taxon>
        <taxon>Burkholderiaceae</taxon>
        <taxon>Cupriavidus</taxon>
    </lineage>
</organism>
<feature type="compositionally biased region" description="Basic residues" evidence="1">
    <location>
        <begin position="50"/>
        <end position="59"/>
    </location>
</feature>
<dbReference type="Proteomes" id="UP000253772">
    <property type="component" value="Plasmid p1"/>
</dbReference>
<sequence>MHYDHVSDSVVFSIVIMLIALVVLYVGFAAYLRWKYGPAPKRKPVEGSKRHSKTSRRKR</sequence>
<evidence type="ECO:0000256" key="1">
    <source>
        <dbReference type="SAM" id="MobiDB-lite"/>
    </source>
</evidence>
<reference evidence="3 4" key="1">
    <citation type="submission" date="2019-03" db="EMBL/GenBank/DDBJ databases">
        <title>Comparative insights into the high quality Complete genome sequence of highly metal resistant Cupriavidus metallidurans strain BS1 isolated from a gold-copper mine.</title>
        <authorList>
            <person name="Mazhar H.S."/>
            <person name="Rensing C."/>
        </authorList>
    </citation>
    <scope>NUCLEOTIDE SEQUENCE [LARGE SCALE GENOMIC DNA]</scope>
    <source>
        <strain evidence="3 4">BS1</strain>
        <plasmid evidence="3 4">p1</plasmid>
    </source>
</reference>